<dbReference type="Gene3D" id="2.102.10.10">
    <property type="entry name" value="Rieske [2Fe-2S] iron-sulphur domain"/>
    <property type="match status" value="1"/>
</dbReference>
<dbReference type="InterPro" id="IPR017941">
    <property type="entry name" value="Rieske_2Fe-2S"/>
</dbReference>
<accession>A0AA86GN85</accession>
<evidence type="ECO:0000256" key="3">
    <source>
        <dbReference type="ARBA" id="ARBA00023004"/>
    </source>
</evidence>
<evidence type="ECO:0000256" key="2">
    <source>
        <dbReference type="ARBA" id="ARBA00022723"/>
    </source>
</evidence>
<organism evidence="6 7">
    <name type="scientific">Sphingopyxis granuli</name>
    <dbReference type="NCBI Taxonomy" id="267128"/>
    <lineage>
        <taxon>Bacteria</taxon>
        <taxon>Pseudomonadati</taxon>
        <taxon>Pseudomonadota</taxon>
        <taxon>Alphaproteobacteria</taxon>
        <taxon>Sphingomonadales</taxon>
        <taxon>Sphingomonadaceae</taxon>
        <taxon>Sphingopyxis</taxon>
    </lineage>
</organism>
<evidence type="ECO:0000256" key="1">
    <source>
        <dbReference type="ARBA" id="ARBA00022714"/>
    </source>
</evidence>
<evidence type="ECO:0000256" key="4">
    <source>
        <dbReference type="ARBA" id="ARBA00023014"/>
    </source>
</evidence>
<evidence type="ECO:0000313" key="7">
    <source>
        <dbReference type="Proteomes" id="UP000058599"/>
    </source>
</evidence>
<sequence length="104" mass="11397">MGRKVRLCSASEVPPGEMLSVDTDAGDMLAVYNVDGDFFVTSNLCTHGVATLTEGWLEDHTIECPQHGGCFDVRTGEATHFPCEKPLQTYKVTREGDEIFADLD</sequence>
<reference evidence="6 7" key="1">
    <citation type="journal article" date="2016" name="BMC Genomics">
        <title>Genomic analysis of the nitrate-respiring Sphingopyxis granuli (formerly Sphingomonas macrogoltabida) strain TFA.</title>
        <authorList>
            <person name="Garcia-Romero I."/>
            <person name="Perez-Pulido A.J."/>
            <person name="Gonzalez-Flores Y.E."/>
            <person name="Reyes-Ramirez F."/>
            <person name="Santero E."/>
            <person name="Floriano B."/>
        </authorList>
    </citation>
    <scope>NUCLEOTIDE SEQUENCE [LARGE SCALE GENOMIC DNA]</scope>
    <source>
        <strain evidence="6 7">TFA</strain>
    </source>
</reference>
<name>A0AA86GN85_9SPHN</name>
<keyword evidence="7" id="KW-1185">Reference proteome</keyword>
<feature type="domain" description="Rieske" evidence="5">
    <location>
        <begin position="5"/>
        <end position="101"/>
    </location>
</feature>
<keyword evidence="3" id="KW-0408">Iron</keyword>
<dbReference type="SUPFAM" id="SSF50022">
    <property type="entry name" value="ISP domain"/>
    <property type="match status" value="1"/>
</dbReference>
<keyword evidence="1" id="KW-0001">2Fe-2S</keyword>
<proteinExistence type="predicted"/>
<dbReference type="AlphaFoldDB" id="A0AA86GN85"/>
<dbReference type="EC" id="1.14.12.18" evidence="6"/>
<dbReference type="GO" id="GO:0018687">
    <property type="term" value="F:biphenyl 2,3-dioxygenase activity"/>
    <property type="evidence" value="ECO:0007669"/>
    <property type="project" value="UniProtKB-EC"/>
</dbReference>
<dbReference type="EMBL" id="CP012199">
    <property type="protein sequence ID" value="AMG75151.1"/>
    <property type="molecule type" value="Genomic_DNA"/>
</dbReference>
<dbReference type="PROSITE" id="PS51296">
    <property type="entry name" value="RIESKE"/>
    <property type="match status" value="1"/>
</dbReference>
<dbReference type="CDD" id="cd03528">
    <property type="entry name" value="Rieske_RO_ferredoxin"/>
    <property type="match status" value="1"/>
</dbReference>
<evidence type="ECO:0000313" key="6">
    <source>
        <dbReference type="EMBL" id="AMG75151.1"/>
    </source>
</evidence>
<keyword evidence="2" id="KW-0479">Metal-binding</keyword>
<gene>
    <name evidence="6" type="primary">thnA3</name>
    <name evidence="6" type="ORF">SGRAN_2802</name>
</gene>
<dbReference type="Pfam" id="PF00355">
    <property type="entry name" value="Rieske"/>
    <property type="match status" value="1"/>
</dbReference>
<evidence type="ECO:0000259" key="5">
    <source>
        <dbReference type="PROSITE" id="PS51296"/>
    </source>
</evidence>
<protein>
    <submittedName>
        <fullName evidence="6">Rieske-type ferredoxin</fullName>
        <ecNumber evidence="6">1.14.12.18</ecNumber>
    </submittedName>
</protein>
<dbReference type="GO" id="GO:0051537">
    <property type="term" value="F:2 iron, 2 sulfur cluster binding"/>
    <property type="evidence" value="ECO:0007669"/>
    <property type="project" value="UniProtKB-KW"/>
</dbReference>
<dbReference type="Proteomes" id="UP000058599">
    <property type="component" value="Chromosome"/>
</dbReference>
<dbReference type="InterPro" id="IPR036922">
    <property type="entry name" value="Rieske_2Fe-2S_sf"/>
</dbReference>
<keyword evidence="6" id="KW-0560">Oxidoreductase</keyword>
<keyword evidence="4" id="KW-0411">Iron-sulfur</keyword>
<dbReference type="KEGG" id="sgi:SGRAN_2802"/>
<dbReference type="RefSeq" id="WP_082737270.1">
    <property type="nucleotide sequence ID" value="NZ_CP012199.1"/>
</dbReference>
<dbReference type="GO" id="GO:0046872">
    <property type="term" value="F:metal ion binding"/>
    <property type="evidence" value="ECO:0007669"/>
    <property type="project" value="UniProtKB-KW"/>
</dbReference>
<dbReference type="PANTHER" id="PTHR21496:SF23">
    <property type="entry name" value="3-PHENYLPROPIONATE_CINNAMIC ACID DIOXYGENASE FERREDOXIN SUBUNIT"/>
    <property type="match status" value="1"/>
</dbReference>
<dbReference type="PANTHER" id="PTHR21496">
    <property type="entry name" value="FERREDOXIN-RELATED"/>
    <property type="match status" value="1"/>
</dbReference>